<dbReference type="EMBL" id="JALNMH010000001">
    <property type="protein sequence ID" value="MCK7592176.1"/>
    <property type="molecule type" value="Genomic_DNA"/>
</dbReference>
<dbReference type="PANTHER" id="PTHR23303">
    <property type="entry name" value="CARBOXYPEPTIDASE REGULATORY REGION-CONTAINING"/>
    <property type="match status" value="1"/>
</dbReference>
<dbReference type="SUPFAM" id="SSF117074">
    <property type="entry name" value="Hypothetical protein PA1324"/>
    <property type="match status" value="2"/>
</dbReference>
<evidence type="ECO:0000256" key="1">
    <source>
        <dbReference type="ARBA" id="ARBA00004613"/>
    </source>
</evidence>
<feature type="domain" description="SD-repeat containing protein B" evidence="4">
    <location>
        <begin position="464"/>
        <end position="574"/>
    </location>
</feature>
<protein>
    <recommendedName>
        <fullName evidence="4">SD-repeat containing protein B domain-containing protein</fullName>
    </recommendedName>
</protein>
<name>A0ABT0GCA6_9GAMM</name>
<sequence length="703" mass="74906">MNDHGYAGHAPSRSCWLGGVLCAALAGVAEAQPVPIGDQFQLNSRIAGFQSNPSTVAVRDGFLTVWSSADDGQSLIVLQQQDFGGRPVGAEVQVNELTQGARGFPDAAASALVGSAVVVWAGDGRCCEEGFQDGSLQAIHARRMFVDGTPVGPVFEVNQIGANQQQRPAVAMDGSGGFFVVWESFGNSVLNPFPDKGWAIRGRRYRLDGVPRPADLIKDEAKGVSEPGDEFEVNTFTTGAQQRPAVASNFFGTTLVAWQSEGSPGNDDQGLSIQARCFGSTGSPGVQFQVNTTIAGAQSRPAVVFGRSRAVVAWESLEPSATSTQSMIRAQVLDSSCSPVGSEIEVNTSIGLFPGNPRVAIDLADNFVVIWEDAFANPDSSEILAQSFDRDGHRIGGEIRVNQALGFTSTVPTVGVSPQGLLFAVWESDGSLHGDDDRTSIQGRSLQPILEDTMDRPPDAFDLVGNLIWVDENQDGLRDAGEPLYPLRGLVELRDQTGAVVDVTFYTPWAAGYAFTGVPSGNYRLFFRIAPDALTVKDQGMDDELDSDAAPGTYLTDLFAHVAGTVDVSRDAGVVSARGPAIGNFVWEDLDEDGIQDGGEPGVGNVEVRLFTSSGALAGETVTTDQGFYEFLDPEQGEYYIEMRLPPGYAATRLDQGLDDGKDSDLDPVSLRTAAFLYFQGTVDDTRDAGLVPPLFADGFEDR</sequence>
<evidence type="ECO:0000256" key="2">
    <source>
        <dbReference type="ARBA" id="ARBA00022525"/>
    </source>
</evidence>
<comment type="caution">
    <text evidence="5">The sequence shown here is derived from an EMBL/GenBank/DDBJ whole genome shotgun (WGS) entry which is preliminary data.</text>
</comment>
<reference evidence="5" key="1">
    <citation type="submission" date="2022-04" db="EMBL/GenBank/DDBJ databases">
        <title>Lysobacter sp. CAU 1642 isolated from sea sand.</title>
        <authorList>
            <person name="Kim W."/>
        </authorList>
    </citation>
    <scope>NUCLEOTIDE SEQUENCE</scope>
    <source>
        <strain evidence="5">CAU 1642</strain>
    </source>
</reference>
<keyword evidence="6" id="KW-1185">Reference proteome</keyword>
<dbReference type="Proteomes" id="UP001431449">
    <property type="component" value="Unassembled WGS sequence"/>
</dbReference>
<evidence type="ECO:0000259" key="4">
    <source>
        <dbReference type="Pfam" id="PF17210"/>
    </source>
</evidence>
<accession>A0ABT0GCA6</accession>
<dbReference type="Gene3D" id="2.60.40.10">
    <property type="entry name" value="Immunoglobulins"/>
    <property type="match status" value="2"/>
</dbReference>
<feature type="domain" description="SD-repeat containing protein B" evidence="4">
    <location>
        <begin position="581"/>
        <end position="691"/>
    </location>
</feature>
<keyword evidence="2" id="KW-0964">Secreted</keyword>
<dbReference type="Pfam" id="PF17210">
    <property type="entry name" value="SdrD_B"/>
    <property type="match status" value="2"/>
</dbReference>
<comment type="subcellular location">
    <subcellularLocation>
        <location evidence="1">Secreted</location>
    </subcellularLocation>
</comment>
<dbReference type="InterPro" id="IPR051417">
    <property type="entry name" value="SDr/BOS_complex"/>
</dbReference>
<evidence type="ECO:0000313" key="6">
    <source>
        <dbReference type="Proteomes" id="UP001431449"/>
    </source>
</evidence>
<gene>
    <name evidence="5" type="ORF">M0G41_00665</name>
</gene>
<dbReference type="InterPro" id="IPR013783">
    <property type="entry name" value="Ig-like_fold"/>
</dbReference>
<proteinExistence type="predicted"/>
<evidence type="ECO:0000256" key="3">
    <source>
        <dbReference type="ARBA" id="ARBA00022729"/>
    </source>
</evidence>
<dbReference type="InterPro" id="IPR033764">
    <property type="entry name" value="Sdr_B"/>
</dbReference>
<evidence type="ECO:0000313" key="5">
    <source>
        <dbReference type="EMBL" id="MCK7592176.1"/>
    </source>
</evidence>
<dbReference type="RefSeq" id="WP_248204183.1">
    <property type="nucleotide sequence ID" value="NZ_JALNMH010000001.1"/>
</dbReference>
<organism evidence="5 6">
    <name type="scientific">Pseudomarimonas salicorniae</name>
    <dbReference type="NCBI Taxonomy" id="2933270"/>
    <lineage>
        <taxon>Bacteria</taxon>
        <taxon>Pseudomonadati</taxon>
        <taxon>Pseudomonadota</taxon>
        <taxon>Gammaproteobacteria</taxon>
        <taxon>Lysobacterales</taxon>
        <taxon>Lysobacteraceae</taxon>
        <taxon>Pseudomarimonas</taxon>
    </lineage>
</organism>
<keyword evidence="3" id="KW-0732">Signal</keyword>